<dbReference type="Pfam" id="PF11306">
    <property type="entry name" value="DUF3108"/>
    <property type="match status" value="1"/>
</dbReference>
<dbReference type="Gene3D" id="2.40.360.20">
    <property type="match status" value="1"/>
</dbReference>
<accession>A0ABT6BA25</accession>
<sequence length="233" mass="24555">MTKTTLLRASLGLALALPAAAFAADVPQSFTATYHVLQGGSPLGDATLTLKPAANGQFEYTNRTQGTSGLAAALGASVSETSDFTWAGKVPQAVSYRYEMASALKPKTRSLVVQGGTVQVQDNKKSYTYPAAPGMVERNTLPLALGVALRGGAQQVSFPVAVKQQVETQQFKVAGKEKVTVPAGTFDAVRVERADEAKGFSAWYVPTKYPVPVKLAQSDGGDLTLELVKFQGK</sequence>
<proteinExistence type="predicted"/>
<dbReference type="EMBL" id="JARJJS010000002">
    <property type="protein sequence ID" value="MDF4024910.1"/>
    <property type="molecule type" value="Genomic_DNA"/>
</dbReference>
<gene>
    <name evidence="2" type="ORF">P3W24_08050</name>
</gene>
<keyword evidence="1" id="KW-0732">Signal</keyword>
<evidence type="ECO:0000313" key="2">
    <source>
        <dbReference type="EMBL" id="MDF4024910.1"/>
    </source>
</evidence>
<organism evidence="2 3">
    <name type="scientific">Luteibacter sahnii</name>
    <dbReference type="NCBI Taxonomy" id="3021977"/>
    <lineage>
        <taxon>Bacteria</taxon>
        <taxon>Pseudomonadati</taxon>
        <taxon>Pseudomonadota</taxon>
        <taxon>Gammaproteobacteria</taxon>
        <taxon>Lysobacterales</taxon>
        <taxon>Rhodanobacteraceae</taxon>
        <taxon>Luteibacter</taxon>
    </lineage>
</organism>
<evidence type="ECO:0000313" key="3">
    <source>
        <dbReference type="Proteomes" id="UP001528850"/>
    </source>
</evidence>
<protein>
    <submittedName>
        <fullName evidence="2">DUF3108 domain-containing protein</fullName>
    </submittedName>
</protein>
<dbReference type="InterPro" id="IPR021457">
    <property type="entry name" value="DUF3108"/>
</dbReference>
<name>A0ABT6BA25_9GAMM</name>
<feature type="signal peptide" evidence="1">
    <location>
        <begin position="1"/>
        <end position="23"/>
    </location>
</feature>
<keyword evidence="3" id="KW-1185">Reference proteome</keyword>
<reference evidence="2 3" key="1">
    <citation type="journal article" date="2024" name="Curr. Microbiol.">
        <title>Luteibacter sahnii sp. nov., A Novel Yellow-Colored Xanthomonadin Pigment Producing Probiotic Bacterium from Healthy Rice Seed Microbiome.</title>
        <authorList>
            <person name="Jaiswal G."/>
            <person name="Rana R."/>
            <person name="Nayak P.K."/>
            <person name="Chouhan R."/>
            <person name="Gandhi S.G."/>
            <person name="Patel H.K."/>
            <person name="Patil P.B."/>
        </authorList>
    </citation>
    <scope>NUCLEOTIDE SEQUENCE [LARGE SCALE GENOMIC DNA]</scope>
    <source>
        <strain evidence="2 3">PPL201</strain>
    </source>
</reference>
<evidence type="ECO:0000256" key="1">
    <source>
        <dbReference type="SAM" id="SignalP"/>
    </source>
</evidence>
<comment type="caution">
    <text evidence="2">The sequence shown here is derived from an EMBL/GenBank/DDBJ whole genome shotgun (WGS) entry which is preliminary data.</text>
</comment>
<feature type="chain" id="PRO_5047491820" evidence="1">
    <location>
        <begin position="24"/>
        <end position="233"/>
    </location>
</feature>
<dbReference type="RefSeq" id="WP_320549415.1">
    <property type="nucleotide sequence ID" value="NZ_JAQLOK010000001.1"/>
</dbReference>
<dbReference type="Proteomes" id="UP001528850">
    <property type="component" value="Unassembled WGS sequence"/>
</dbReference>